<dbReference type="InterPro" id="IPR041854">
    <property type="entry name" value="BFD-like_2Fe2S-bd_dom_sf"/>
</dbReference>
<dbReference type="SUPFAM" id="SSF51905">
    <property type="entry name" value="FAD/NAD(P)-binding domain"/>
    <property type="match status" value="1"/>
</dbReference>
<dbReference type="PANTHER" id="PTHR42720:SF1">
    <property type="entry name" value="GLYCEROL 3-PHOSPHATE OXIDASE"/>
    <property type="match status" value="1"/>
</dbReference>
<evidence type="ECO:0000313" key="4">
    <source>
        <dbReference type="Proteomes" id="UP000198508"/>
    </source>
</evidence>
<dbReference type="STRING" id="460384.SAMN05216313_12339"/>
<dbReference type="Pfam" id="PF01266">
    <property type="entry name" value="DAO"/>
    <property type="match status" value="1"/>
</dbReference>
<gene>
    <name evidence="3" type="ORF">SAMN05216313_12339</name>
</gene>
<protein>
    <submittedName>
        <fullName evidence="3">Glycerol-3-phosphate dehydrogenase</fullName>
    </submittedName>
</protein>
<dbReference type="RefSeq" id="WP_092367565.1">
    <property type="nucleotide sequence ID" value="NZ_DAINWJ010000028.1"/>
</dbReference>
<dbReference type="Gene3D" id="1.10.10.1100">
    <property type="entry name" value="BFD-like [2Fe-2S]-binding domain"/>
    <property type="match status" value="1"/>
</dbReference>
<feature type="domain" description="BFD-like [2Fe-2S]-binding" evidence="2">
    <location>
        <begin position="405"/>
        <end position="459"/>
    </location>
</feature>
<dbReference type="PANTHER" id="PTHR42720">
    <property type="entry name" value="GLYCEROL-3-PHOSPHATE DEHYDROGENASE"/>
    <property type="match status" value="1"/>
</dbReference>
<organism evidence="3 4">
    <name type="scientific">Enterocloster lavalensis</name>
    <dbReference type="NCBI Taxonomy" id="460384"/>
    <lineage>
        <taxon>Bacteria</taxon>
        <taxon>Bacillati</taxon>
        <taxon>Bacillota</taxon>
        <taxon>Clostridia</taxon>
        <taxon>Lachnospirales</taxon>
        <taxon>Lachnospiraceae</taxon>
        <taxon>Enterocloster</taxon>
    </lineage>
</organism>
<dbReference type="EMBL" id="FOIM01000023">
    <property type="protein sequence ID" value="SET99760.1"/>
    <property type="molecule type" value="Genomic_DNA"/>
</dbReference>
<name>A0A1I0IRL2_9FIRM</name>
<feature type="domain" description="FAD dependent oxidoreductase" evidence="1">
    <location>
        <begin position="6"/>
        <end position="358"/>
    </location>
</feature>
<dbReference type="CDD" id="cd19946">
    <property type="entry name" value="GlpA-like_Fer2_BFD-like"/>
    <property type="match status" value="1"/>
</dbReference>
<sequence length="487" mass="54119">MEQWYDVLIIGGGVVGSAIAREMSRYQLKIGVLEKNLDVCYETSGRNSAVVHGGFAYDTGTLKAKLCVEGNRMMDQLSEELDFRFQRCGKVLVGNTDEDMETLKRTLKQGEANGARGLVIIDKEKLHELVPAVVGEFAMFSPYSGILDPFNYTIALAENAHDNGVDYYLDHEVTAIGRDGEGEYHLTTSQGTFSARWVVNSAGLGCGKISDMLGIKGYKVIGSKGDYIILDKRTGPLLPMPVYPVPSNTYMGIHVTNTTDGNVIIGPNAETVTDFAYYGVPKENMDYLADSASDLWPCIHKSDYIRNYSGILPKWVDDQGVIQDFKIEIRDDLAPRAINLVGIESPGLTAAVPIARYAIGLMKEREELKPNPDFNPVRRGIVRFTEQPLEEQARLVAENPDYGEVVCRCEKVTRAEILQAIHNPLGVDTMVGIKYRTRSMMGRCQGGYCQMRIAKMIEEELGKAETEVRYARTGSQMFFGKVREEVL</sequence>
<dbReference type="Proteomes" id="UP000198508">
    <property type="component" value="Unassembled WGS sequence"/>
</dbReference>
<evidence type="ECO:0000259" key="1">
    <source>
        <dbReference type="Pfam" id="PF01266"/>
    </source>
</evidence>
<accession>A0A1I0IRL2</accession>
<dbReference type="GeneID" id="93279302"/>
<dbReference type="InterPro" id="IPR006076">
    <property type="entry name" value="FAD-dep_OxRdtase"/>
</dbReference>
<dbReference type="InterPro" id="IPR007419">
    <property type="entry name" value="BFD-like_2Fe2S-bd_dom"/>
</dbReference>
<keyword evidence="4" id="KW-1185">Reference proteome</keyword>
<dbReference type="InterPro" id="IPR052745">
    <property type="entry name" value="G3P_Oxidase/Oxidoreductase"/>
</dbReference>
<proteinExistence type="predicted"/>
<evidence type="ECO:0000313" key="3">
    <source>
        <dbReference type="EMBL" id="SET99760.1"/>
    </source>
</evidence>
<dbReference type="InterPro" id="IPR036188">
    <property type="entry name" value="FAD/NAD-bd_sf"/>
</dbReference>
<dbReference type="Pfam" id="PF04324">
    <property type="entry name" value="Fer2_BFD"/>
    <property type="match status" value="1"/>
</dbReference>
<dbReference type="Gene3D" id="3.50.50.60">
    <property type="entry name" value="FAD/NAD(P)-binding domain"/>
    <property type="match status" value="1"/>
</dbReference>
<reference evidence="4" key="1">
    <citation type="submission" date="2016-10" db="EMBL/GenBank/DDBJ databases">
        <authorList>
            <person name="Varghese N."/>
            <person name="Submissions S."/>
        </authorList>
    </citation>
    <scope>NUCLEOTIDE SEQUENCE [LARGE SCALE GENOMIC DNA]</scope>
    <source>
        <strain evidence="4">NLAE-zl-G277</strain>
    </source>
</reference>
<dbReference type="Gene3D" id="3.30.9.10">
    <property type="entry name" value="D-Amino Acid Oxidase, subunit A, domain 2"/>
    <property type="match status" value="1"/>
</dbReference>
<evidence type="ECO:0000259" key="2">
    <source>
        <dbReference type="Pfam" id="PF04324"/>
    </source>
</evidence>
<dbReference type="AlphaFoldDB" id="A0A1I0IRL2"/>